<evidence type="ECO:0000256" key="4">
    <source>
        <dbReference type="ARBA" id="ARBA00074799"/>
    </source>
</evidence>
<comment type="caution">
    <text evidence="6">The sequence shown here is derived from an EMBL/GenBank/DDBJ whole genome shotgun (WGS) entry which is preliminary data.</text>
</comment>
<dbReference type="Proteomes" id="UP001139319">
    <property type="component" value="Unassembled WGS sequence"/>
</dbReference>
<dbReference type="Gene3D" id="1.10.287.1080">
    <property type="entry name" value="MazG-like"/>
    <property type="match status" value="2"/>
</dbReference>
<dbReference type="GO" id="GO:0046081">
    <property type="term" value="P:dUTP catabolic process"/>
    <property type="evidence" value="ECO:0007669"/>
    <property type="project" value="TreeGrafter"/>
</dbReference>
<reference evidence="6" key="1">
    <citation type="submission" date="2022-05" db="EMBL/GenBank/DDBJ databases">
        <authorList>
            <person name="Sun H.-N."/>
        </authorList>
    </citation>
    <scope>NUCLEOTIDE SEQUENCE</scope>
    <source>
        <strain evidence="6">HB14</strain>
    </source>
</reference>
<comment type="similarity">
    <text evidence="2">Belongs to the nucleoside triphosphate pyrophosphohydrolase family.</text>
</comment>
<feature type="domain" description="NTP pyrophosphohydrolase MazG-like" evidence="5">
    <location>
        <begin position="31"/>
        <end position="104"/>
    </location>
</feature>
<dbReference type="GO" id="GO:0006950">
    <property type="term" value="P:response to stress"/>
    <property type="evidence" value="ECO:0007669"/>
    <property type="project" value="UniProtKB-ARBA"/>
</dbReference>
<dbReference type="EMBL" id="JAMFTH010000001">
    <property type="protein sequence ID" value="MCP8899007.1"/>
    <property type="molecule type" value="Genomic_DNA"/>
</dbReference>
<dbReference type="GO" id="GO:0046076">
    <property type="term" value="P:dTTP catabolic process"/>
    <property type="evidence" value="ECO:0007669"/>
    <property type="project" value="TreeGrafter"/>
</dbReference>
<feature type="domain" description="NTP pyrophosphohydrolase MazG-like" evidence="5">
    <location>
        <begin position="179"/>
        <end position="236"/>
    </location>
</feature>
<gene>
    <name evidence="6" type="primary">mazG</name>
    <name evidence="6" type="ORF">M6D89_06815</name>
</gene>
<dbReference type="EC" id="3.6.1.8" evidence="3"/>
<evidence type="ECO:0000256" key="1">
    <source>
        <dbReference type="ARBA" id="ARBA00052141"/>
    </source>
</evidence>
<dbReference type="InterPro" id="IPR048015">
    <property type="entry name" value="NTP-PPase_MazG-like_N"/>
</dbReference>
<dbReference type="InterPro" id="IPR004518">
    <property type="entry name" value="MazG-like_dom"/>
</dbReference>
<evidence type="ECO:0000256" key="3">
    <source>
        <dbReference type="ARBA" id="ARBA00066372"/>
    </source>
</evidence>
<dbReference type="PANTHER" id="PTHR30522">
    <property type="entry name" value="NUCLEOSIDE TRIPHOSPHATE PYROPHOSPHOHYDROLASE"/>
    <property type="match status" value="1"/>
</dbReference>
<dbReference type="RefSeq" id="WP_253967270.1">
    <property type="nucleotide sequence ID" value="NZ_JAMFTH010000001.1"/>
</dbReference>
<dbReference type="Pfam" id="PF03819">
    <property type="entry name" value="MazG"/>
    <property type="match status" value="2"/>
</dbReference>
<dbReference type="AlphaFoldDB" id="A0A9X2KTB3"/>
<organism evidence="6 7">
    <name type="scientific">Gilvimarinus xylanilyticus</name>
    <dbReference type="NCBI Taxonomy" id="2944139"/>
    <lineage>
        <taxon>Bacteria</taxon>
        <taxon>Pseudomonadati</taxon>
        <taxon>Pseudomonadota</taxon>
        <taxon>Gammaproteobacteria</taxon>
        <taxon>Cellvibrionales</taxon>
        <taxon>Cellvibrionaceae</taxon>
        <taxon>Gilvimarinus</taxon>
    </lineage>
</organism>
<dbReference type="CDD" id="cd11529">
    <property type="entry name" value="NTP-PPase_MazG_Cterm"/>
    <property type="match status" value="1"/>
</dbReference>
<dbReference type="NCBIfam" id="TIGR00444">
    <property type="entry name" value="mazG"/>
    <property type="match status" value="1"/>
</dbReference>
<protein>
    <recommendedName>
        <fullName evidence="4">Nucleoside triphosphate pyrophosphohydrolase</fullName>
        <ecNumber evidence="3">3.6.1.8</ecNumber>
    </recommendedName>
</protein>
<dbReference type="SUPFAM" id="SSF101386">
    <property type="entry name" value="all-alpha NTP pyrophosphatases"/>
    <property type="match status" value="2"/>
</dbReference>
<dbReference type="GO" id="GO:0046047">
    <property type="term" value="P:TTP catabolic process"/>
    <property type="evidence" value="ECO:0007669"/>
    <property type="project" value="TreeGrafter"/>
</dbReference>
<dbReference type="InterPro" id="IPR048011">
    <property type="entry name" value="NTP-PPase_MazG-like_C"/>
</dbReference>
<dbReference type="GO" id="GO:0047693">
    <property type="term" value="F:ATP diphosphatase activity"/>
    <property type="evidence" value="ECO:0007669"/>
    <property type="project" value="UniProtKB-EC"/>
</dbReference>
<keyword evidence="6" id="KW-0378">Hydrolase</keyword>
<dbReference type="PANTHER" id="PTHR30522:SF0">
    <property type="entry name" value="NUCLEOSIDE TRIPHOSPHATE PYROPHOSPHOHYDROLASE"/>
    <property type="match status" value="1"/>
</dbReference>
<dbReference type="CDD" id="cd11528">
    <property type="entry name" value="NTP-PPase_MazG_Nterm"/>
    <property type="match status" value="1"/>
</dbReference>
<dbReference type="GO" id="GO:0006203">
    <property type="term" value="P:dGTP catabolic process"/>
    <property type="evidence" value="ECO:0007669"/>
    <property type="project" value="TreeGrafter"/>
</dbReference>
<dbReference type="NCBIfam" id="NF007113">
    <property type="entry name" value="PRK09562.1"/>
    <property type="match status" value="1"/>
</dbReference>
<name>A0A9X2KTB3_9GAMM</name>
<comment type="catalytic activity">
    <reaction evidence="1">
        <text>ATP + H2O = AMP + diphosphate + H(+)</text>
        <dbReference type="Rhea" id="RHEA:14245"/>
        <dbReference type="ChEBI" id="CHEBI:15377"/>
        <dbReference type="ChEBI" id="CHEBI:15378"/>
        <dbReference type="ChEBI" id="CHEBI:30616"/>
        <dbReference type="ChEBI" id="CHEBI:33019"/>
        <dbReference type="ChEBI" id="CHEBI:456215"/>
        <dbReference type="EC" id="3.6.1.8"/>
    </reaction>
</comment>
<evidence type="ECO:0000313" key="7">
    <source>
        <dbReference type="Proteomes" id="UP001139319"/>
    </source>
</evidence>
<dbReference type="GO" id="GO:0046052">
    <property type="term" value="P:UTP catabolic process"/>
    <property type="evidence" value="ECO:0007669"/>
    <property type="project" value="TreeGrafter"/>
</dbReference>
<proteinExistence type="inferred from homology"/>
<dbReference type="InterPro" id="IPR011551">
    <property type="entry name" value="NTP_PyrPHydrolase_MazG"/>
</dbReference>
<evidence type="ECO:0000259" key="5">
    <source>
        <dbReference type="Pfam" id="PF03819"/>
    </source>
</evidence>
<dbReference type="FunFam" id="1.10.287.1080:FF:000003">
    <property type="entry name" value="Nucleoside triphosphate pyrophosphohydrolase"/>
    <property type="match status" value="1"/>
</dbReference>
<dbReference type="FunFam" id="1.10.287.1080:FF:000001">
    <property type="entry name" value="Nucleoside triphosphate pyrophosphohydrolase"/>
    <property type="match status" value="1"/>
</dbReference>
<evidence type="ECO:0000313" key="6">
    <source>
        <dbReference type="EMBL" id="MCP8899007.1"/>
    </source>
</evidence>
<sequence length="268" mass="30867">MPTPTYTLNDLIYLMQRLRDPVDGCPWDVKQTYETIVPSTIEEAYEVADAIERGDLDHLKEELGDLLFQVIFYSQFGAEQKRFDFHEVVDTLVSKLVRRHPHVFPSENLRERYGDQPADETAIKQRWEDIKQEEREAKGVRGTLDDVPLNLPALTRAAKLQKRAARTGFDWDDVQGPIAKVREELQEVEQALASGDMNEVEAEIGDLLFAVVNISRTLKQDPERSLRLANQKFERRFRYIEGHAPISVDALSLADMDDLWERAKKEGL</sequence>
<keyword evidence="7" id="KW-1185">Reference proteome</keyword>
<accession>A0A9X2KTB3</accession>
<dbReference type="GO" id="GO:0046061">
    <property type="term" value="P:dATP catabolic process"/>
    <property type="evidence" value="ECO:0007669"/>
    <property type="project" value="TreeGrafter"/>
</dbReference>
<evidence type="ECO:0000256" key="2">
    <source>
        <dbReference type="ARBA" id="ARBA00061115"/>
    </source>
</evidence>
<reference evidence="6" key="2">
    <citation type="submission" date="2023-01" db="EMBL/GenBank/DDBJ databases">
        <title>Gilvimarinus xylanilyticus HB14 isolated from Caulerpa lentillifera aquaculture base in Hainan, China.</title>
        <authorList>
            <person name="Zhang Y.-J."/>
        </authorList>
    </citation>
    <scope>NUCLEOTIDE SEQUENCE</scope>
    <source>
        <strain evidence="6">HB14</strain>
    </source>
</reference>